<name>A0A559M3J2_9HELO</name>
<dbReference type="EMBL" id="QGML01002344">
    <property type="protein sequence ID" value="TVY87557.1"/>
    <property type="molecule type" value="Genomic_DNA"/>
</dbReference>
<dbReference type="Gene3D" id="1.20.1290.10">
    <property type="entry name" value="AhpD-like"/>
    <property type="match status" value="1"/>
</dbReference>
<feature type="domain" description="Carboxymuconolactone decarboxylase-like" evidence="2">
    <location>
        <begin position="161"/>
        <end position="229"/>
    </location>
</feature>
<evidence type="ECO:0000256" key="1">
    <source>
        <dbReference type="SAM" id="MobiDB-lite"/>
    </source>
</evidence>
<dbReference type="PANTHER" id="PTHR33930:SF2">
    <property type="entry name" value="BLR3452 PROTEIN"/>
    <property type="match status" value="1"/>
</dbReference>
<protein>
    <recommendedName>
        <fullName evidence="2">Carboxymuconolactone decarboxylase-like domain-containing protein</fullName>
    </recommendedName>
</protein>
<gene>
    <name evidence="3" type="ORF">LAWI1_G005885</name>
</gene>
<dbReference type="SUPFAM" id="SSF69118">
    <property type="entry name" value="AhpD-like"/>
    <property type="match status" value="1"/>
</dbReference>
<dbReference type="PANTHER" id="PTHR33930">
    <property type="entry name" value="ALKYL HYDROPEROXIDE REDUCTASE AHPD"/>
    <property type="match status" value="1"/>
</dbReference>
<dbReference type="Pfam" id="PF02627">
    <property type="entry name" value="CMD"/>
    <property type="match status" value="2"/>
</dbReference>
<dbReference type="Proteomes" id="UP000315522">
    <property type="component" value="Unassembled WGS sequence"/>
</dbReference>
<dbReference type="GO" id="GO:0051920">
    <property type="term" value="F:peroxiredoxin activity"/>
    <property type="evidence" value="ECO:0007669"/>
    <property type="project" value="InterPro"/>
</dbReference>
<accession>A0A559M3J2</accession>
<feature type="region of interest" description="Disordered" evidence="1">
    <location>
        <begin position="251"/>
        <end position="276"/>
    </location>
</feature>
<dbReference type="InterPro" id="IPR029032">
    <property type="entry name" value="AhpD-like"/>
</dbReference>
<keyword evidence="4" id="KW-1185">Reference proteome</keyword>
<feature type="domain" description="Carboxymuconolactone decarboxylase-like" evidence="2">
    <location>
        <begin position="33"/>
        <end position="98"/>
    </location>
</feature>
<dbReference type="InterPro" id="IPR003779">
    <property type="entry name" value="CMD-like"/>
</dbReference>
<sequence length="276" mass="30687">MPLDKSQEQLRQQFIGLRGLWTPEWEAILTLSPAYFEAYLKLRAASQNKNHLKPKLQEFIFIAVAASPTHIHVPGIKAHIQAALKLGATTAEITEVIGLTTLLGIHTVTLGAPILLELMEEEGIVHSSGVDESERQRIKDSFIRQRGFWTDTWNPILDFDPHFFQAYVDFSSLPSKTNVLNPKDRELITCAFDAATTHLYARGTKIHMRNALKLGATPGEIMEMLELTMLMGIDGVVVASPLLLNQLELEETSPNGTNSEEVVEAGGARPETNHHF</sequence>
<dbReference type="AlphaFoldDB" id="A0A559M3J2"/>
<reference evidence="3 4" key="1">
    <citation type="submission" date="2018-05" db="EMBL/GenBank/DDBJ databases">
        <title>Genome sequencing and assembly of the regulated plant pathogen Lachnellula willkommii and related sister species for the development of diagnostic species identification markers.</title>
        <authorList>
            <person name="Giroux E."/>
            <person name="Bilodeau G."/>
        </authorList>
    </citation>
    <scope>NUCLEOTIDE SEQUENCE [LARGE SCALE GENOMIC DNA]</scope>
    <source>
        <strain evidence="3 4">CBS 172.35</strain>
    </source>
</reference>
<organism evidence="3 4">
    <name type="scientific">Lachnellula willkommii</name>
    <dbReference type="NCBI Taxonomy" id="215461"/>
    <lineage>
        <taxon>Eukaryota</taxon>
        <taxon>Fungi</taxon>
        <taxon>Dikarya</taxon>
        <taxon>Ascomycota</taxon>
        <taxon>Pezizomycotina</taxon>
        <taxon>Leotiomycetes</taxon>
        <taxon>Helotiales</taxon>
        <taxon>Lachnaceae</taxon>
        <taxon>Lachnellula</taxon>
    </lineage>
</organism>
<proteinExistence type="predicted"/>
<evidence type="ECO:0000313" key="4">
    <source>
        <dbReference type="Proteomes" id="UP000315522"/>
    </source>
</evidence>
<evidence type="ECO:0000313" key="3">
    <source>
        <dbReference type="EMBL" id="TVY87557.1"/>
    </source>
</evidence>
<comment type="caution">
    <text evidence="3">The sequence shown here is derived from an EMBL/GenBank/DDBJ whole genome shotgun (WGS) entry which is preliminary data.</text>
</comment>
<evidence type="ECO:0000259" key="2">
    <source>
        <dbReference type="Pfam" id="PF02627"/>
    </source>
</evidence>